<gene>
    <name evidence="2" type="ORF">J6TS1_04150</name>
</gene>
<evidence type="ECO:0000313" key="2">
    <source>
        <dbReference type="EMBL" id="GIN94545.1"/>
    </source>
</evidence>
<protein>
    <recommendedName>
        <fullName evidence="1">Probable transposase IS891/IS1136/IS1341 domain-containing protein</fullName>
    </recommendedName>
</protein>
<organism evidence="2 3">
    <name type="scientific">Siminovitchia terrae</name>
    <name type="common">Bacillus terrae</name>
    <dbReference type="NCBI Taxonomy" id="1914933"/>
    <lineage>
        <taxon>Bacteria</taxon>
        <taxon>Bacillati</taxon>
        <taxon>Bacillota</taxon>
        <taxon>Bacilli</taxon>
        <taxon>Bacillales</taxon>
        <taxon>Bacillaceae</taxon>
        <taxon>Siminovitchia</taxon>
    </lineage>
</organism>
<keyword evidence="3" id="KW-1185">Reference proteome</keyword>
<dbReference type="Pfam" id="PF01385">
    <property type="entry name" value="OrfB_IS605"/>
    <property type="match status" value="1"/>
</dbReference>
<name>A0ABQ4KSV2_SIMTE</name>
<accession>A0ABQ4KSV2</accession>
<feature type="domain" description="Probable transposase IS891/IS1136/IS1341" evidence="1">
    <location>
        <begin position="2"/>
        <end position="80"/>
    </location>
</feature>
<evidence type="ECO:0000313" key="3">
    <source>
        <dbReference type="Proteomes" id="UP000680670"/>
    </source>
</evidence>
<sequence>MEKKLKREQRKLSRRALLAKKKGVNLFEAKNYQKQKRKVAKLHEKVMNQRTDFLNQLSTEIIKNHDIICIEDLNTKGMLRFCSNLPQNKKGEMME</sequence>
<dbReference type="EMBL" id="BORJ01000001">
    <property type="protein sequence ID" value="GIN94545.1"/>
    <property type="molecule type" value="Genomic_DNA"/>
</dbReference>
<proteinExistence type="predicted"/>
<dbReference type="InterPro" id="IPR001959">
    <property type="entry name" value="Transposase"/>
</dbReference>
<reference evidence="2 3" key="1">
    <citation type="submission" date="2021-03" db="EMBL/GenBank/DDBJ databases">
        <title>Antimicrobial resistance genes in bacteria isolated from Japanese honey, and their potential for conferring macrolide and lincosamide resistance in the American foulbrood pathogen Paenibacillus larvae.</title>
        <authorList>
            <person name="Okamoto M."/>
            <person name="Kumagai M."/>
            <person name="Kanamori H."/>
            <person name="Takamatsu D."/>
        </authorList>
    </citation>
    <scope>NUCLEOTIDE SEQUENCE [LARGE SCALE GENOMIC DNA]</scope>
    <source>
        <strain evidence="2 3">J6TS1</strain>
    </source>
</reference>
<dbReference type="Proteomes" id="UP000680670">
    <property type="component" value="Unassembled WGS sequence"/>
</dbReference>
<comment type="caution">
    <text evidence="2">The sequence shown here is derived from an EMBL/GenBank/DDBJ whole genome shotgun (WGS) entry which is preliminary data.</text>
</comment>
<evidence type="ECO:0000259" key="1">
    <source>
        <dbReference type="Pfam" id="PF01385"/>
    </source>
</evidence>